<feature type="region of interest" description="Disordered" evidence="7">
    <location>
        <begin position="65"/>
        <end position="106"/>
    </location>
</feature>
<dbReference type="FunFam" id="3.40.50.300:FF:000013">
    <property type="entry name" value="PhoH family ATPase"/>
    <property type="match status" value="1"/>
</dbReference>
<dbReference type="InterPro" id="IPR003714">
    <property type="entry name" value="PhoH"/>
</dbReference>
<gene>
    <name evidence="9" type="ORF">MNBD_PLANCTO03-1440</name>
</gene>
<evidence type="ECO:0000256" key="7">
    <source>
        <dbReference type="SAM" id="MobiDB-lite"/>
    </source>
</evidence>
<evidence type="ECO:0000256" key="5">
    <source>
        <dbReference type="ARBA" id="ARBA00022840"/>
    </source>
</evidence>
<organism evidence="9">
    <name type="scientific">hydrothermal vent metagenome</name>
    <dbReference type="NCBI Taxonomy" id="652676"/>
    <lineage>
        <taxon>unclassified sequences</taxon>
        <taxon>metagenomes</taxon>
        <taxon>ecological metagenomes</taxon>
    </lineage>
</organism>
<dbReference type="Pfam" id="PF02562">
    <property type="entry name" value="PhoH"/>
    <property type="match status" value="1"/>
</dbReference>
<dbReference type="Gene3D" id="3.40.50.300">
    <property type="entry name" value="P-loop containing nucleotide triphosphate hydrolases"/>
    <property type="match status" value="1"/>
</dbReference>
<dbReference type="InterPro" id="IPR051451">
    <property type="entry name" value="PhoH2-like"/>
</dbReference>
<sequence length="387" mass="42327">MRLDITVQVPSGAAGLAILGADERHLKMIRETLGVTIASRDGLVRIQGDPAPVSAARAVLDQLARWPGEQESRAGETPTPREGSRGGRETHPAGEPPTLRKKPGRLRMPSRQTVLEIIAEQAGSASRIIQGDDAGTNHGAHPESLEPWDGRIEVYVRGRQVRPQTVNQQIYLDAIRDHDLTIGIGPAGTGKTYLAVAAAVHLLKTGRVRRLILARPAVEAGEKLGFLPGGLEAKVNPFLRPLFDALHDMMEYGQIRRFIESDVIEVVPLAFMRGRTLNNAMIICDEAQNTTRGQMKMFLTRMGHGSKMVVTGDVTQIDLPNPLESGLIDAARRLRRVKGVATVTLEATDVVRHTLVQRVINAYGTTEQETHQHDLLEKALQETDDSP</sequence>
<proteinExistence type="inferred from homology"/>
<comment type="similarity">
    <text evidence="2">Belongs to the PhoH family.</text>
</comment>
<dbReference type="SUPFAM" id="SSF52540">
    <property type="entry name" value="P-loop containing nucleoside triphosphate hydrolases"/>
    <property type="match status" value="1"/>
</dbReference>
<evidence type="ECO:0000256" key="6">
    <source>
        <dbReference type="ARBA" id="ARBA00039970"/>
    </source>
</evidence>
<reference evidence="9" key="1">
    <citation type="submission" date="2018-06" db="EMBL/GenBank/DDBJ databases">
        <authorList>
            <person name="Zhirakovskaya E."/>
        </authorList>
    </citation>
    <scope>NUCLEOTIDE SEQUENCE</scope>
</reference>
<comment type="subcellular location">
    <subcellularLocation>
        <location evidence="1">Cytoplasm</location>
    </subcellularLocation>
</comment>
<dbReference type="InterPro" id="IPR027417">
    <property type="entry name" value="P-loop_NTPase"/>
</dbReference>
<dbReference type="SUPFAM" id="SSF54791">
    <property type="entry name" value="Eukaryotic type KH-domain (KH-domain type I)"/>
    <property type="match status" value="1"/>
</dbReference>
<name>A0A3B1DC42_9ZZZZ</name>
<dbReference type="PANTHER" id="PTHR30473:SF1">
    <property type="entry name" value="PHOH-LIKE PROTEIN"/>
    <property type="match status" value="1"/>
</dbReference>
<accession>A0A3B1DC42</accession>
<dbReference type="GO" id="GO:0003723">
    <property type="term" value="F:RNA binding"/>
    <property type="evidence" value="ECO:0007669"/>
    <property type="project" value="InterPro"/>
</dbReference>
<protein>
    <recommendedName>
        <fullName evidence="6">PhoH-like protein</fullName>
    </recommendedName>
</protein>
<evidence type="ECO:0000256" key="3">
    <source>
        <dbReference type="ARBA" id="ARBA00022490"/>
    </source>
</evidence>
<dbReference type="AlphaFoldDB" id="A0A3B1DC42"/>
<dbReference type="GO" id="GO:0005524">
    <property type="term" value="F:ATP binding"/>
    <property type="evidence" value="ECO:0007669"/>
    <property type="project" value="UniProtKB-KW"/>
</dbReference>
<evidence type="ECO:0000256" key="4">
    <source>
        <dbReference type="ARBA" id="ARBA00022741"/>
    </source>
</evidence>
<keyword evidence="5" id="KW-0067">ATP-binding</keyword>
<evidence type="ECO:0000256" key="2">
    <source>
        <dbReference type="ARBA" id="ARBA00010393"/>
    </source>
</evidence>
<keyword evidence="4" id="KW-0547">Nucleotide-binding</keyword>
<dbReference type="GO" id="GO:0005829">
    <property type="term" value="C:cytosol"/>
    <property type="evidence" value="ECO:0007669"/>
    <property type="project" value="TreeGrafter"/>
</dbReference>
<feature type="domain" description="PhoH-like protein" evidence="8">
    <location>
        <begin position="161"/>
        <end position="363"/>
    </location>
</feature>
<evidence type="ECO:0000256" key="1">
    <source>
        <dbReference type="ARBA" id="ARBA00004496"/>
    </source>
</evidence>
<evidence type="ECO:0000313" key="9">
    <source>
        <dbReference type="EMBL" id="VAX40416.1"/>
    </source>
</evidence>
<dbReference type="EMBL" id="UOGK01000388">
    <property type="protein sequence ID" value="VAX40416.1"/>
    <property type="molecule type" value="Genomic_DNA"/>
</dbReference>
<dbReference type="InterPro" id="IPR036612">
    <property type="entry name" value="KH_dom_type_1_sf"/>
</dbReference>
<feature type="compositionally biased region" description="Basic and acidic residues" evidence="7">
    <location>
        <begin position="82"/>
        <end position="92"/>
    </location>
</feature>
<dbReference type="PANTHER" id="PTHR30473">
    <property type="entry name" value="PROTEIN PHOH"/>
    <property type="match status" value="1"/>
</dbReference>
<keyword evidence="3" id="KW-0963">Cytoplasm</keyword>
<evidence type="ECO:0000259" key="8">
    <source>
        <dbReference type="Pfam" id="PF02562"/>
    </source>
</evidence>